<dbReference type="InterPro" id="IPR003344">
    <property type="entry name" value="Big_1_dom"/>
</dbReference>
<organism evidence="4 5">
    <name type="scientific">Inhella inkyongensis</name>
    <dbReference type="NCBI Taxonomy" id="392593"/>
    <lineage>
        <taxon>Bacteria</taxon>
        <taxon>Pseudomonadati</taxon>
        <taxon>Pseudomonadota</taxon>
        <taxon>Betaproteobacteria</taxon>
        <taxon>Burkholderiales</taxon>
        <taxon>Sphaerotilaceae</taxon>
        <taxon>Inhella</taxon>
    </lineage>
</organism>
<sequence length="800" mass="81750">MHQMLSGIWLRKLRPYVAMSLISLLVACGGGGGSGGTPINGGGGNGGGGAQPPASLSDISIVTNRNSVSNLGSETVEVAVTALDANRAALADVPVTFAIDSAGVVTPQSQKTDANGVIKAIASIGSDRTNRTIKVFVTAGAISKSISFDVVDSVTGGKVADLAMTLSRSSLPSDGSQVMEVSVNALDNQRTALGGVPVTFELIDSVSSGGAFVVAGGSTTDASTGKITGTVRLGSSRINRSLSVKATSGTVVRTISFDVVDPRTTESRAADLSLQLDRTNIGNAGSEVVKVVATAVDANRNVFPGIPVTFSVDSSATIAVANSLTNARGQANAEVQIGADKSNRIVTVTARSENLVRTAAFLVSGVTIQSTAVPSLPVAGSSGNRVEFRVVDVNQSAMAGVQIVVRPSITFGSEAQGPVEKTGTTDVNGAYVYTYVAPAQAGGLVFTATAAGKTVDQEVVVPSPSTAVPSASPVPSPPTLTLTPNVVRVNTGADTSNRTEIRALFLAPTSNAPVKNVRVRFDMNGDPNSIGGTIGSGANIVYTDSLGQAITNYVPGGRASPTNGVTIRACWDVVDFAGGTCPNSSLVSFTVVNDPLSITIGTDNSITEGPSKLTYIKRFVLLVVDAAGNPKSDVQLTPSLDLLAFRKGSYAFDKGNGEWYPIAVNSDGTTSTSGGTSLWPVCQNEDVNRNGAIDSGEDLNGNGQLDPRKSDVSVSMVGSTKTDANGTAVVQIEYPKNFGGWAQARITVSAAGVLSPPGVDVRWLPLDPAALKTETPPPAFVNSPYGVIRVLGGNSCANKD</sequence>
<accession>A0A840S431</accession>
<proteinExistence type="inferred from homology"/>
<feature type="region of interest" description="Disordered" evidence="2">
    <location>
        <begin position="687"/>
        <end position="710"/>
    </location>
</feature>
<dbReference type="Gene3D" id="2.60.40.10">
    <property type="entry name" value="Immunoglobulins"/>
    <property type="match status" value="4"/>
</dbReference>
<evidence type="ECO:0000313" key="5">
    <source>
        <dbReference type="Proteomes" id="UP000554837"/>
    </source>
</evidence>
<dbReference type="RefSeq" id="WP_138857633.1">
    <property type="nucleotide sequence ID" value="NZ_CP040709.1"/>
</dbReference>
<gene>
    <name evidence="4" type="ORF">HNQ51_000593</name>
</gene>
<keyword evidence="5" id="KW-1185">Reference proteome</keyword>
<dbReference type="AlphaFoldDB" id="A0A840S431"/>
<evidence type="ECO:0000256" key="2">
    <source>
        <dbReference type="SAM" id="MobiDB-lite"/>
    </source>
</evidence>
<evidence type="ECO:0000313" key="4">
    <source>
        <dbReference type="EMBL" id="MBB5203300.1"/>
    </source>
</evidence>
<dbReference type="EMBL" id="JACHHO010000001">
    <property type="protein sequence ID" value="MBB5203300.1"/>
    <property type="molecule type" value="Genomic_DNA"/>
</dbReference>
<dbReference type="InterPro" id="IPR008964">
    <property type="entry name" value="Invasin/intimin_cell_adhesion"/>
</dbReference>
<reference evidence="4 5" key="1">
    <citation type="submission" date="2020-08" db="EMBL/GenBank/DDBJ databases">
        <title>Genomic Encyclopedia of Type Strains, Phase IV (KMG-IV): sequencing the most valuable type-strain genomes for metagenomic binning, comparative biology and taxonomic classification.</title>
        <authorList>
            <person name="Goeker M."/>
        </authorList>
    </citation>
    <scope>NUCLEOTIDE SEQUENCE [LARGE SCALE GENOMIC DNA]</scope>
    <source>
        <strain evidence="4 5">DSM 23958</strain>
    </source>
</reference>
<dbReference type="Pfam" id="PF02369">
    <property type="entry name" value="Big_1"/>
    <property type="match status" value="1"/>
</dbReference>
<dbReference type="Proteomes" id="UP000554837">
    <property type="component" value="Unassembled WGS sequence"/>
</dbReference>
<name>A0A840S431_9BURK</name>
<dbReference type="InterPro" id="IPR013783">
    <property type="entry name" value="Ig-like_fold"/>
</dbReference>
<evidence type="ECO:0000256" key="1">
    <source>
        <dbReference type="ARBA" id="ARBA00010116"/>
    </source>
</evidence>
<protein>
    <recommendedName>
        <fullName evidence="3">Big-1 domain-containing protein</fullName>
    </recommendedName>
</protein>
<comment type="caution">
    <text evidence="4">The sequence shown here is derived from an EMBL/GenBank/DDBJ whole genome shotgun (WGS) entry which is preliminary data.</text>
</comment>
<feature type="domain" description="Big-1" evidence="3">
    <location>
        <begin position="272"/>
        <end position="354"/>
    </location>
</feature>
<evidence type="ECO:0000259" key="3">
    <source>
        <dbReference type="Pfam" id="PF02369"/>
    </source>
</evidence>
<dbReference type="SUPFAM" id="SSF49373">
    <property type="entry name" value="Invasin/intimin cell-adhesion fragments"/>
    <property type="match status" value="3"/>
</dbReference>
<dbReference type="OrthoDB" id="8697973at2"/>
<comment type="similarity">
    <text evidence="1">Belongs to the intimin/invasin family.</text>
</comment>